<keyword evidence="8" id="KW-1185">Reference proteome</keyword>
<name>A0A3Q0QP92_AMPCI</name>
<dbReference type="PANTHER" id="PTHR22923">
    <property type="entry name" value="CEREBELLIN-RELATED"/>
    <property type="match status" value="1"/>
</dbReference>
<dbReference type="STRING" id="61819.ENSACIP00000000854"/>
<protein>
    <recommendedName>
        <fullName evidence="6">C1q domain-containing protein</fullName>
    </recommendedName>
</protein>
<dbReference type="Ensembl" id="ENSACIT00000000895.1">
    <property type="protein sequence ID" value="ENSACIP00000000854.1"/>
    <property type="gene ID" value="ENSACIG00000000745.1"/>
</dbReference>
<evidence type="ECO:0000256" key="5">
    <source>
        <dbReference type="SAM" id="SignalP"/>
    </source>
</evidence>
<sequence length="184" mass="20121">MDSGQFLVLLGFCGLVVLQAELLTGGQEDVRVLLQQLMARVDRLERDRGRSQVAFSASLTSTSQWTHQGPFENVSPLVFREVKTNIGNAYDPDTGVFTTPTNGLYYIRFTGSIGKSGSLNAAVLKNGENMFAIYNTVGRISSNANGMTLVLNEGDRVWVVLWPNQSISDKSGLSTFSGFLIFPM</sequence>
<keyword evidence="4" id="KW-0175">Coiled coil</keyword>
<reference evidence="7" key="2">
    <citation type="submission" date="2025-09" db="UniProtKB">
        <authorList>
            <consortium name="Ensembl"/>
        </authorList>
    </citation>
    <scope>IDENTIFICATION</scope>
</reference>
<evidence type="ECO:0000313" key="8">
    <source>
        <dbReference type="Proteomes" id="UP000261340"/>
    </source>
</evidence>
<dbReference type="SMART" id="SM00110">
    <property type="entry name" value="C1Q"/>
    <property type="match status" value="1"/>
</dbReference>
<dbReference type="PROSITE" id="PS50871">
    <property type="entry name" value="C1Q"/>
    <property type="match status" value="1"/>
</dbReference>
<feature type="domain" description="C1q" evidence="6">
    <location>
        <begin position="48"/>
        <end position="184"/>
    </location>
</feature>
<dbReference type="InterPro" id="IPR008983">
    <property type="entry name" value="Tumour_necrosis_fac-like_dom"/>
</dbReference>
<organism evidence="7 8">
    <name type="scientific">Amphilophus citrinellus</name>
    <name type="common">Midas cichlid</name>
    <name type="synonym">Cichlasoma citrinellum</name>
    <dbReference type="NCBI Taxonomy" id="61819"/>
    <lineage>
        <taxon>Eukaryota</taxon>
        <taxon>Metazoa</taxon>
        <taxon>Chordata</taxon>
        <taxon>Craniata</taxon>
        <taxon>Vertebrata</taxon>
        <taxon>Euteleostomi</taxon>
        <taxon>Actinopterygii</taxon>
        <taxon>Neopterygii</taxon>
        <taxon>Teleostei</taxon>
        <taxon>Neoteleostei</taxon>
        <taxon>Acanthomorphata</taxon>
        <taxon>Ovalentaria</taxon>
        <taxon>Cichlomorphae</taxon>
        <taxon>Cichliformes</taxon>
        <taxon>Cichlidae</taxon>
        <taxon>New World cichlids</taxon>
        <taxon>Cichlasomatinae</taxon>
        <taxon>Heroini</taxon>
        <taxon>Amphilophus</taxon>
    </lineage>
</organism>
<dbReference type="Pfam" id="PF00386">
    <property type="entry name" value="C1q"/>
    <property type="match status" value="1"/>
</dbReference>
<dbReference type="SUPFAM" id="SSF49842">
    <property type="entry name" value="TNF-like"/>
    <property type="match status" value="1"/>
</dbReference>
<keyword evidence="3 5" id="KW-0732">Signal</keyword>
<dbReference type="OMA" id="WTHQGPF"/>
<evidence type="ECO:0000256" key="3">
    <source>
        <dbReference type="ARBA" id="ARBA00022729"/>
    </source>
</evidence>
<feature type="signal peptide" evidence="5">
    <location>
        <begin position="1"/>
        <end position="20"/>
    </location>
</feature>
<evidence type="ECO:0000259" key="6">
    <source>
        <dbReference type="PROSITE" id="PS50871"/>
    </source>
</evidence>
<accession>A0A3Q0QP92</accession>
<keyword evidence="2" id="KW-0964">Secreted</keyword>
<feature type="coiled-coil region" evidence="4">
    <location>
        <begin position="27"/>
        <end position="54"/>
    </location>
</feature>
<dbReference type="PRINTS" id="PR00007">
    <property type="entry name" value="COMPLEMNTC1Q"/>
</dbReference>
<dbReference type="GeneTree" id="ENSGT00950000183116"/>
<reference evidence="7" key="1">
    <citation type="submission" date="2025-08" db="UniProtKB">
        <authorList>
            <consortium name="Ensembl"/>
        </authorList>
    </citation>
    <scope>IDENTIFICATION</scope>
</reference>
<dbReference type="Gene3D" id="2.60.120.40">
    <property type="match status" value="1"/>
</dbReference>
<proteinExistence type="predicted"/>
<feature type="chain" id="PRO_5018780308" description="C1q domain-containing protein" evidence="5">
    <location>
        <begin position="21"/>
        <end position="184"/>
    </location>
</feature>
<dbReference type="InterPro" id="IPR050822">
    <property type="entry name" value="Cerebellin_Synaptic_Org"/>
</dbReference>
<dbReference type="Proteomes" id="UP000261340">
    <property type="component" value="Unplaced"/>
</dbReference>
<dbReference type="PANTHER" id="PTHR22923:SF102">
    <property type="entry name" value="CEREBELLIN 13-RELATED"/>
    <property type="match status" value="1"/>
</dbReference>
<dbReference type="GO" id="GO:0005576">
    <property type="term" value="C:extracellular region"/>
    <property type="evidence" value="ECO:0007669"/>
    <property type="project" value="UniProtKB-SubCell"/>
</dbReference>
<evidence type="ECO:0000256" key="4">
    <source>
        <dbReference type="SAM" id="Coils"/>
    </source>
</evidence>
<evidence type="ECO:0000256" key="1">
    <source>
        <dbReference type="ARBA" id="ARBA00004613"/>
    </source>
</evidence>
<evidence type="ECO:0000313" key="7">
    <source>
        <dbReference type="Ensembl" id="ENSACIP00000000854.1"/>
    </source>
</evidence>
<dbReference type="AlphaFoldDB" id="A0A3Q0QP92"/>
<dbReference type="InterPro" id="IPR001073">
    <property type="entry name" value="C1q_dom"/>
</dbReference>
<comment type="subcellular location">
    <subcellularLocation>
        <location evidence="1">Secreted</location>
    </subcellularLocation>
</comment>
<evidence type="ECO:0000256" key="2">
    <source>
        <dbReference type="ARBA" id="ARBA00022525"/>
    </source>
</evidence>